<organism evidence="2 3">
    <name type="scientific">Lojkania enalia</name>
    <dbReference type="NCBI Taxonomy" id="147567"/>
    <lineage>
        <taxon>Eukaryota</taxon>
        <taxon>Fungi</taxon>
        <taxon>Dikarya</taxon>
        <taxon>Ascomycota</taxon>
        <taxon>Pezizomycotina</taxon>
        <taxon>Dothideomycetes</taxon>
        <taxon>Pleosporomycetidae</taxon>
        <taxon>Pleosporales</taxon>
        <taxon>Pleosporales incertae sedis</taxon>
        <taxon>Lojkania</taxon>
    </lineage>
</organism>
<evidence type="ECO:0000313" key="3">
    <source>
        <dbReference type="Proteomes" id="UP000800093"/>
    </source>
</evidence>
<keyword evidence="3" id="KW-1185">Reference proteome</keyword>
<feature type="compositionally biased region" description="Polar residues" evidence="1">
    <location>
        <begin position="89"/>
        <end position="106"/>
    </location>
</feature>
<dbReference type="OrthoDB" id="3786670at2759"/>
<name>A0A9P4N7H5_9PLEO</name>
<dbReference type="EMBL" id="ML986598">
    <property type="protein sequence ID" value="KAF2266474.1"/>
    <property type="molecule type" value="Genomic_DNA"/>
</dbReference>
<accession>A0A9P4N7H5</accession>
<evidence type="ECO:0000313" key="2">
    <source>
        <dbReference type="EMBL" id="KAF2266474.1"/>
    </source>
</evidence>
<comment type="caution">
    <text evidence="2">The sequence shown here is derived from an EMBL/GenBank/DDBJ whole genome shotgun (WGS) entry which is preliminary data.</text>
</comment>
<protein>
    <submittedName>
        <fullName evidence="2">Uncharacterized protein</fullName>
    </submittedName>
</protein>
<dbReference type="AlphaFoldDB" id="A0A9P4N7H5"/>
<sequence>MAFPAPQTPIRSVRRRTSRAEPIANEITSTILTVLATTERETGIGAHTPPLEWIETETYPRTLAGPFVDLLHLYLLFSHGDTLGPEISDSGSNYTTANESASLSEDSCNERTVAHGSPESGLDMSTPKPRKPHRRISSARLIKFKASAVNDQDGRTTGEQPRRKVSLGLPINISNNEPPGLLPAFEEDTFSEQQERELEYEHRHTFIGTASVDDFLNVLETTGINTTSMARVAKAFTELAAREQLFARQHSSDPEGWELVSRITLDVADNWEDCIVQARVKLGSVTLGQFLELVPLDEKKVVSVVRVVEAFCVASRIDAEVGNGAGSKARAFRSCMVRRKSREGLSILLLRAREDGETQDDGV</sequence>
<dbReference type="Proteomes" id="UP000800093">
    <property type="component" value="Unassembled WGS sequence"/>
</dbReference>
<feature type="region of interest" description="Disordered" evidence="1">
    <location>
        <begin position="88"/>
        <end position="137"/>
    </location>
</feature>
<feature type="compositionally biased region" description="Basic residues" evidence="1">
    <location>
        <begin position="128"/>
        <end position="137"/>
    </location>
</feature>
<reference evidence="3" key="1">
    <citation type="journal article" date="2020" name="Stud. Mycol.">
        <title>101 Dothideomycetes genomes: A test case for predicting lifestyles and emergence of pathogens.</title>
        <authorList>
            <person name="Haridas S."/>
            <person name="Albert R."/>
            <person name="Binder M."/>
            <person name="Bloem J."/>
            <person name="LaButti K."/>
            <person name="Salamov A."/>
            <person name="Andreopoulos B."/>
            <person name="Baker S."/>
            <person name="Barry K."/>
            <person name="Bills G."/>
            <person name="Bluhm B."/>
            <person name="Cannon C."/>
            <person name="Castanera R."/>
            <person name="Culley D."/>
            <person name="Daum C."/>
            <person name="Ezra D."/>
            <person name="Gonzalez J."/>
            <person name="Henrissat B."/>
            <person name="Kuo A."/>
            <person name="Liang C."/>
            <person name="Lipzen A."/>
            <person name="Lutzoni F."/>
            <person name="Magnuson J."/>
            <person name="Mondo S."/>
            <person name="Nolan M."/>
            <person name="Ohm R."/>
            <person name="Pangilinan J."/>
            <person name="Park H.-J."/>
            <person name="Ramirez L."/>
            <person name="Alfaro M."/>
            <person name="Sun H."/>
            <person name="Tritt A."/>
            <person name="Yoshinaga Y."/>
            <person name="Zwiers L.-H."/>
            <person name="Turgeon B."/>
            <person name="Goodwin S."/>
            <person name="Spatafora J."/>
            <person name="Crous P."/>
            <person name="Grigoriev I."/>
        </authorList>
    </citation>
    <scope>NUCLEOTIDE SEQUENCE [LARGE SCALE GENOMIC DNA]</scope>
    <source>
        <strain evidence="3">CBS 304.66</strain>
    </source>
</reference>
<proteinExistence type="predicted"/>
<gene>
    <name evidence="2" type="ORF">CC78DRAFT_596760</name>
</gene>
<evidence type="ECO:0000256" key="1">
    <source>
        <dbReference type="SAM" id="MobiDB-lite"/>
    </source>
</evidence>